<dbReference type="AlphaFoldDB" id="A0A0T5VUI4"/>
<dbReference type="InterPro" id="IPR003325">
    <property type="entry name" value="TerD"/>
</dbReference>
<dbReference type="RefSeq" id="WP_057930880.1">
    <property type="nucleotide sequence ID" value="NZ_LMZQ01000002.1"/>
</dbReference>
<dbReference type="STRING" id="687842.ASU31_02775"/>
<comment type="caution">
    <text evidence="3">The sequence shown here is derived from an EMBL/GenBank/DDBJ whole genome shotgun (WGS) entry which is preliminary data.</text>
</comment>
<dbReference type="Pfam" id="PF02342">
    <property type="entry name" value="TerD"/>
    <property type="match status" value="1"/>
</dbReference>
<dbReference type="EMBL" id="LMZQ01000002">
    <property type="protein sequence ID" value="KRT17485.1"/>
    <property type="molecule type" value="Genomic_DNA"/>
</dbReference>
<feature type="domain" description="TerD" evidence="2">
    <location>
        <begin position="4"/>
        <end position="216"/>
    </location>
</feature>
<protein>
    <recommendedName>
        <fullName evidence="2">TerD domain-containing protein</fullName>
    </recommendedName>
</protein>
<evidence type="ECO:0000313" key="3">
    <source>
        <dbReference type="EMBL" id="KRT17485.1"/>
    </source>
</evidence>
<organism evidence="3 4">
    <name type="scientific">Pedobacter ginsenosidimutans</name>
    <dbReference type="NCBI Taxonomy" id="687842"/>
    <lineage>
        <taxon>Bacteria</taxon>
        <taxon>Pseudomonadati</taxon>
        <taxon>Bacteroidota</taxon>
        <taxon>Sphingobacteriia</taxon>
        <taxon>Sphingobacteriales</taxon>
        <taxon>Sphingobacteriaceae</taxon>
        <taxon>Pedobacter</taxon>
    </lineage>
</organism>
<accession>A0A0T5VUI4</accession>
<evidence type="ECO:0000256" key="1">
    <source>
        <dbReference type="ARBA" id="ARBA00022686"/>
    </source>
</evidence>
<dbReference type="Gene3D" id="2.60.60.30">
    <property type="entry name" value="sav2460 like domains"/>
    <property type="match status" value="1"/>
</dbReference>
<proteinExistence type="predicted"/>
<dbReference type="Proteomes" id="UP000051950">
    <property type="component" value="Unassembled WGS sequence"/>
</dbReference>
<dbReference type="GO" id="GO:0046690">
    <property type="term" value="P:response to tellurium ion"/>
    <property type="evidence" value="ECO:0007669"/>
    <property type="project" value="UniProtKB-KW"/>
</dbReference>
<dbReference type="PANTHER" id="PTHR32097">
    <property type="entry name" value="CAMP-BINDING PROTEIN 1-RELATED"/>
    <property type="match status" value="1"/>
</dbReference>
<evidence type="ECO:0000259" key="2">
    <source>
        <dbReference type="Pfam" id="PF02342"/>
    </source>
</evidence>
<dbReference type="InterPro" id="IPR051324">
    <property type="entry name" value="Stress/Tellurium_Resist"/>
</dbReference>
<keyword evidence="4" id="KW-1185">Reference proteome</keyword>
<dbReference type="PANTHER" id="PTHR32097:SF17">
    <property type="entry name" value="CAMP-BINDING PROTEIN 1-RELATED"/>
    <property type="match status" value="1"/>
</dbReference>
<name>A0A0T5VUI4_9SPHI</name>
<dbReference type="OrthoDB" id="752902at2"/>
<sequence>MSSFNLNKGDRFSLSKAAPGLTVVKIGMGWNPNDQQGGPEFDLDVSAFSIGSDFKIPSDSYFTFYGQIRMGNKIEDKIEKGLFRPFTEDGAIIGAIDDPDGTRSDGDDDEDMFIDLSKVSDKIEQIIICCTICKYPHDNKKDRRTLDLDFGKVNDCYIRIVDESNGSEILRYDLKDQYTNEDAVEFGRLFRVGNSWEFEAMGRPHTGSLQTLVDMYT</sequence>
<reference evidence="3 4" key="1">
    <citation type="submission" date="2015-11" db="EMBL/GenBank/DDBJ databases">
        <title>Sequence of Pedobacter ginsenosidimutans.</title>
        <authorList>
            <person name="Carson E."/>
            <person name="Keyser V."/>
            <person name="Newman J."/>
            <person name="Miller J."/>
        </authorList>
    </citation>
    <scope>NUCLEOTIDE SEQUENCE [LARGE SCALE GENOMIC DNA]</scope>
    <source>
        <strain evidence="3 4">KACC 14530</strain>
    </source>
</reference>
<gene>
    <name evidence="3" type="ORF">ASU31_02775</name>
</gene>
<keyword evidence="1" id="KW-0778">Tellurium resistance</keyword>
<evidence type="ECO:0000313" key="4">
    <source>
        <dbReference type="Proteomes" id="UP000051950"/>
    </source>
</evidence>
<dbReference type="CDD" id="cd06974">
    <property type="entry name" value="TerD_like"/>
    <property type="match status" value="1"/>
</dbReference>